<dbReference type="GO" id="GO:0006189">
    <property type="term" value="P:'de novo' IMP biosynthetic process"/>
    <property type="evidence" value="ECO:0007669"/>
    <property type="project" value="UniProtKB-UniRule"/>
</dbReference>
<dbReference type="Pfam" id="PF02843">
    <property type="entry name" value="GARS_C"/>
    <property type="match status" value="1"/>
</dbReference>
<organism evidence="17 18">
    <name type="scientific">Candidatus Syntrophocurvum alkaliphilum</name>
    <dbReference type="NCBI Taxonomy" id="2293317"/>
    <lineage>
        <taxon>Bacteria</taxon>
        <taxon>Bacillati</taxon>
        <taxon>Bacillota</taxon>
        <taxon>Clostridia</taxon>
        <taxon>Eubacteriales</taxon>
        <taxon>Syntrophomonadaceae</taxon>
        <taxon>Candidatus Syntrophocurvum</taxon>
    </lineage>
</organism>
<comment type="cofactor">
    <cofactor evidence="1">
        <name>Mn(2+)</name>
        <dbReference type="ChEBI" id="CHEBI:29035"/>
    </cofactor>
</comment>
<dbReference type="SUPFAM" id="SSF56059">
    <property type="entry name" value="Glutathione synthetase ATP-binding domain-like"/>
    <property type="match status" value="1"/>
</dbReference>
<proteinExistence type="inferred from homology"/>
<dbReference type="FunFam" id="3.40.50.20:FF:000006">
    <property type="entry name" value="Phosphoribosylamine--glycine ligase, chloroplastic"/>
    <property type="match status" value="1"/>
</dbReference>
<dbReference type="RefSeq" id="WP_156202768.1">
    <property type="nucleotide sequence ID" value="NZ_CP046457.1"/>
</dbReference>
<comment type="pathway">
    <text evidence="3 14">Purine metabolism; IMP biosynthesis via de novo pathway; N(1)-(5-phospho-D-ribosyl)glycinamide from 5-phospho-alpha-D-ribose 1-diphosphate: step 2/2.</text>
</comment>
<dbReference type="PROSITE" id="PS00184">
    <property type="entry name" value="GARS"/>
    <property type="match status" value="1"/>
</dbReference>
<dbReference type="InterPro" id="IPR013815">
    <property type="entry name" value="ATP_grasp_subdomain_1"/>
</dbReference>
<evidence type="ECO:0000256" key="11">
    <source>
        <dbReference type="ARBA" id="ARBA00038345"/>
    </source>
</evidence>
<dbReference type="KEGG" id="salq:SYNTR_0219"/>
<evidence type="ECO:0000256" key="12">
    <source>
        <dbReference type="ARBA" id="ARBA00042242"/>
    </source>
</evidence>
<dbReference type="EMBL" id="CP046457">
    <property type="protein sequence ID" value="QGT98812.1"/>
    <property type="molecule type" value="Genomic_DNA"/>
</dbReference>
<dbReference type="GO" id="GO:0004637">
    <property type="term" value="F:phosphoribosylamine-glycine ligase activity"/>
    <property type="evidence" value="ECO:0007669"/>
    <property type="project" value="UniProtKB-UniRule"/>
</dbReference>
<dbReference type="GO" id="GO:0009113">
    <property type="term" value="P:purine nucleobase biosynthetic process"/>
    <property type="evidence" value="ECO:0007669"/>
    <property type="project" value="InterPro"/>
</dbReference>
<evidence type="ECO:0000256" key="3">
    <source>
        <dbReference type="ARBA" id="ARBA00005174"/>
    </source>
</evidence>
<dbReference type="SUPFAM" id="SSF52440">
    <property type="entry name" value="PreATP-grasp domain"/>
    <property type="match status" value="1"/>
</dbReference>
<dbReference type="FunFam" id="3.30.1490.20:FF:000006">
    <property type="entry name" value="phosphoribosylamine--glycine ligase, chloroplastic-like"/>
    <property type="match status" value="1"/>
</dbReference>
<evidence type="ECO:0000256" key="15">
    <source>
        <dbReference type="PROSITE-ProRule" id="PRU00409"/>
    </source>
</evidence>
<dbReference type="InterPro" id="IPR020561">
    <property type="entry name" value="PRibGlycinamid_synth_ATP-grasp"/>
</dbReference>
<dbReference type="InterPro" id="IPR020560">
    <property type="entry name" value="PRibGlycinamide_synth_C-dom"/>
</dbReference>
<protein>
    <recommendedName>
        <fullName evidence="4 14">Phosphoribosylamine--glycine ligase</fullName>
        <ecNumber evidence="4 14">6.3.4.13</ecNumber>
    </recommendedName>
    <alternativeName>
        <fullName evidence="14">GARS</fullName>
    </alternativeName>
    <alternativeName>
        <fullName evidence="12 14">Glycinamide ribonucleotide synthetase</fullName>
    </alternativeName>
    <alternativeName>
        <fullName evidence="13 14">Phosphoribosylglycinamide synthetase</fullName>
    </alternativeName>
</protein>
<accession>A0A6I6DDA9</accession>
<evidence type="ECO:0000256" key="10">
    <source>
        <dbReference type="ARBA" id="ARBA00023211"/>
    </source>
</evidence>
<dbReference type="AlphaFoldDB" id="A0A6I6DDA9"/>
<dbReference type="InterPro" id="IPR016185">
    <property type="entry name" value="PreATP-grasp_dom_sf"/>
</dbReference>
<feature type="domain" description="ATP-grasp" evidence="16">
    <location>
        <begin position="109"/>
        <end position="318"/>
    </location>
</feature>
<sequence length="425" mass="46168">MSKKILIVGSGGREHALAWKLAQSSQIEKLYVAPGNAGIAEVAECVDIAVTDIDQMVSFAKNKQIDLAIVGPEIPLMEGIVDRFNNEGLKIFGPTAAAARLEGSKVFSKNLFNKYNIPTASYEVFDDIDKAREFARSFVTSDKSVVIKADGLAAGKGVIIANTVNEADEAIDIIMKDKSFGEAGNEVVIEEFLTGEEVSVFVVTDGKDFVYLTSAQDHKRVFDNDEGPNTGGMGAYTSPPIYTEEIHKRTINEVIIPTIDAMEKEGNPYMGVLYAGLIITSEGPKVLEFNARFGDPEAQVIMPMIKGDILPLFEVAVDGKLKDYQIDSENGVCICVVLASGGYPGEYEKGKIIKGIDNIKPDNIVFHAGTAVENGDFITNGGRVLAVVSKGNTTLEAIENVYEEVEKIYFEGMHYRKDIGKKAVR</sequence>
<dbReference type="SMART" id="SM01210">
    <property type="entry name" value="GARS_C"/>
    <property type="match status" value="1"/>
</dbReference>
<comment type="catalytic activity">
    <reaction evidence="14">
        <text>5-phospho-beta-D-ribosylamine + glycine + ATP = N(1)-(5-phospho-beta-D-ribosyl)glycinamide + ADP + phosphate + H(+)</text>
        <dbReference type="Rhea" id="RHEA:17453"/>
        <dbReference type="ChEBI" id="CHEBI:15378"/>
        <dbReference type="ChEBI" id="CHEBI:30616"/>
        <dbReference type="ChEBI" id="CHEBI:43474"/>
        <dbReference type="ChEBI" id="CHEBI:57305"/>
        <dbReference type="ChEBI" id="CHEBI:58681"/>
        <dbReference type="ChEBI" id="CHEBI:143788"/>
        <dbReference type="ChEBI" id="CHEBI:456216"/>
        <dbReference type="EC" id="6.3.4.13"/>
    </reaction>
</comment>
<evidence type="ECO:0000256" key="9">
    <source>
        <dbReference type="ARBA" id="ARBA00022840"/>
    </source>
</evidence>
<dbReference type="UniPathway" id="UPA00074">
    <property type="reaction ID" value="UER00125"/>
</dbReference>
<dbReference type="PROSITE" id="PS50975">
    <property type="entry name" value="ATP_GRASP"/>
    <property type="match status" value="1"/>
</dbReference>
<dbReference type="Gene3D" id="3.40.50.20">
    <property type="match status" value="1"/>
</dbReference>
<dbReference type="GO" id="GO:0005524">
    <property type="term" value="F:ATP binding"/>
    <property type="evidence" value="ECO:0007669"/>
    <property type="project" value="UniProtKB-UniRule"/>
</dbReference>
<dbReference type="InterPro" id="IPR020559">
    <property type="entry name" value="PRibGlycinamide_synth_CS"/>
</dbReference>
<dbReference type="HAMAP" id="MF_00138">
    <property type="entry name" value="GARS"/>
    <property type="match status" value="1"/>
</dbReference>
<name>A0A6I6DDA9_9FIRM</name>
<dbReference type="InterPro" id="IPR011054">
    <property type="entry name" value="Rudment_hybrid_motif"/>
</dbReference>
<keyword evidence="10" id="KW-0464">Manganese</keyword>
<evidence type="ECO:0000256" key="4">
    <source>
        <dbReference type="ARBA" id="ARBA00013255"/>
    </source>
</evidence>
<dbReference type="PANTHER" id="PTHR43472">
    <property type="entry name" value="PHOSPHORIBOSYLAMINE--GLYCINE LIGASE"/>
    <property type="match status" value="1"/>
</dbReference>
<dbReference type="InterPro" id="IPR020562">
    <property type="entry name" value="PRibGlycinamide_synth_N"/>
</dbReference>
<dbReference type="Gene3D" id="3.30.1490.20">
    <property type="entry name" value="ATP-grasp fold, A domain"/>
    <property type="match status" value="1"/>
</dbReference>
<dbReference type="NCBIfam" id="TIGR00877">
    <property type="entry name" value="purD"/>
    <property type="match status" value="1"/>
</dbReference>
<evidence type="ECO:0000313" key="18">
    <source>
        <dbReference type="Proteomes" id="UP000426444"/>
    </source>
</evidence>
<dbReference type="PANTHER" id="PTHR43472:SF1">
    <property type="entry name" value="PHOSPHORIBOSYLAMINE--GLYCINE LIGASE, CHLOROPLASTIC"/>
    <property type="match status" value="1"/>
</dbReference>
<dbReference type="Gene3D" id="3.90.600.10">
    <property type="entry name" value="Phosphoribosylglycinamide synthetase, C-terminal domain"/>
    <property type="match status" value="1"/>
</dbReference>
<keyword evidence="18" id="KW-1185">Reference proteome</keyword>
<evidence type="ECO:0000256" key="8">
    <source>
        <dbReference type="ARBA" id="ARBA00022755"/>
    </source>
</evidence>
<reference evidence="18" key="1">
    <citation type="journal article" date="2019" name="Microbiology">
        <title>Complete Genome Sequence of an Uncultured Bacterium of the Candidate Phylum Bipolaricaulota.</title>
        <authorList>
            <person name="Kadnikov V.V."/>
            <person name="Mardanov A.V."/>
            <person name="Beletsky A.V."/>
            <person name="Frank Y.A."/>
            <person name="Karnachuk O.V."/>
            <person name="Ravin N.V."/>
        </authorList>
    </citation>
    <scope>NUCLEOTIDE SEQUENCE [LARGE SCALE GENOMIC DNA]</scope>
</reference>
<evidence type="ECO:0000256" key="6">
    <source>
        <dbReference type="ARBA" id="ARBA00022723"/>
    </source>
</evidence>
<dbReference type="SUPFAM" id="SSF51246">
    <property type="entry name" value="Rudiment single hybrid motif"/>
    <property type="match status" value="1"/>
</dbReference>
<evidence type="ECO:0000259" key="16">
    <source>
        <dbReference type="PROSITE" id="PS50975"/>
    </source>
</evidence>
<dbReference type="SMART" id="SM01209">
    <property type="entry name" value="GARS_A"/>
    <property type="match status" value="1"/>
</dbReference>
<evidence type="ECO:0000256" key="13">
    <source>
        <dbReference type="ARBA" id="ARBA00042864"/>
    </source>
</evidence>
<dbReference type="Proteomes" id="UP000426444">
    <property type="component" value="Chromosome"/>
</dbReference>
<evidence type="ECO:0000256" key="7">
    <source>
        <dbReference type="ARBA" id="ARBA00022741"/>
    </source>
</evidence>
<keyword evidence="9 15" id="KW-0067">ATP-binding</keyword>
<keyword evidence="8 14" id="KW-0658">Purine biosynthesis</keyword>
<dbReference type="FunFam" id="3.90.600.10:FF:000001">
    <property type="entry name" value="Trifunctional purine biosynthetic protein adenosine-3"/>
    <property type="match status" value="1"/>
</dbReference>
<evidence type="ECO:0000256" key="5">
    <source>
        <dbReference type="ARBA" id="ARBA00022598"/>
    </source>
</evidence>
<dbReference type="EC" id="6.3.4.13" evidence="4 14"/>
<evidence type="ECO:0000256" key="14">
    <source>
        <dbReference type="HAMAP-Rule" id="MF_00138"/>
    </source>
</evidence>
<keyword evidence="6" id="KW-0479">Metal-binding</keyword>
<keyword evidence="7 15" id="KW-0547">Nucleotide-binding</keyword>
<comment type="cofactor">
    <cofactor evidence="2">
        <name>Mg(2+)</name>
        <dbReference type="ChEBI" id="CHEBI:18420"/>
    </cofactor>
</comment>
<dbReference type="Gene3D" id="3.30.470.20">
    <property type="entry name" value="ATP-grasp fold, B domain"/>
    <property type="match status" value="1"/>
</dbReference>
<gene>
    <name evidence="14" type="primary">purD</name>
    <name evidence="17" type="ORF">SYNTR_0219</name>
</gene>
<keyword evidence="5 14" id="KW-0436">Ligase</keyword>
<dbReference type="Pfam" id="PF01071">
    <property type="entry name" value="GARS_A"/>
    <property type="match status" value="1"/>
</dbReference>
<dbReference type="InterPro" id="IPR037123">
    <property type="entry name" value="PRibGlycinamide_synth_C_sf"/>
</dbReference>
<dbReference type="GO" id="GO:0046872">
    <property type="term" value="F:metal ion binding"/>
    <property type="evidence" value="ECO:0007669"/>
    <property type="project" value="UniProtKB-KW"/>
</dbReference>
<evidence type="ECO:0000313" key="17">
    <source>
        <dbReference type="EMBL" id="QGT98812.1"/>
    </source>
</evidence>
<dbReference type="InterPro" id="IPR000115">
    <property type="entry name" value="PRibGlycinamide_synth"/>
</dbReference>
<dbReference type="Pfam" id="PF02844">
    <property type="entry name" value="GARS_N"/>
    <property type="match status" value="1"/>
</dbReference>
<evidence type="ECO:0000256" key="2">
    <source>
        <dbReference type="ARBA" id="ARBA00001946"/>
    </source>
</evidence>
<evidence type="ECO:0000256" key="1">
    <source>
        <dbReference type="ARBA" id="ARBA00001936"/>
    </source>
</evidence>
<dbReference type="OrthoDB" id="9807240at2"/>
<comment type="similarity">
    <text evidence="11 14">Belongs to the GARS family.</text>
</comment>
<dbReference type="InterPro" id="IPR011761">
    <property type="entry name" value="ATP-grasp"/>
</dbReference>